<dbReference type="InterPro" id="IPR050833">
    <property type="entry name" value="Poly_Biosynth_Transport"/>
</dbReference>
<dbReference type="CDD" id="cd13124">
    <property type="entry name" value="MATE_SpoVB_like"/>
    <property type="match status" value="1"/>
</dbReference>
<keyword evidence="5" id="KW-0573">Peptidoglycan synthesis</keyword>
<evidence type="ECO:0000256" key="7">
    <source>
        <dbReference type="ARBA" id="ARBA00023136"/>
    </source>
</evidence>
<evidence type="ECO:0000256" key="1">
    <source>
        <dbReference type="ARBA" id="ARBA00004651"/>
    </source>
</evidence>
<evidence type="ECO:0000256" key="4">
    <source>
        <dbReference type="ARBA" id="ARBA00022960"/>
    </source>
</evidence>
<keyword evidence="2" id="KW-1003">Cell membrane</keyword>
<dbReference type="Pfam" id="PF01943">
    <property type="entry name" value="Polysacc_synt"/>
    <property type="match status" value="1"/>
</dbReference>
<feature type="transmembrane region" description="Helical" evidence="8">
    <location>
        <begin position="121"/>
        <end position="139"/>
    </location>
</feature>
<keyword evidence="6 8" id="KW-1133">Transmembrane helix</keyword>
<evidence type="ECO:0000313" key="11">
    <source>
        <dbReference type="Proteomes" id="UP000182836"/>
    </source>
</evidence>
<dbReference type="InterPro" id="IPR036582">
    <property type="entry name" value="Mao_N_sf"/>
</dbReference>
<evidence type="ECO:0000256" key="2">
    <source>
        <dbReference type="ARBA" id="ARBA00022475"/>
    </source>
</evidence>
<dbReference type="InterPro" id="IPR002797">
    <property type="entry name" value="Polysacc_synth"/>
</dbReference>
<organism evidence="10 11">
    <name type="scientific">Aneurinibacillus migulanus</name>
    <name type="common">Bacillus migulanus</name>
    <dbReference type="NCBI Taxonomy" id="47500"/>
    <lineage>
        <taxon>Bacteria</taxon>
        <taxon>Bacillati</taxon>
        <taxon>Bacillota</taxon>
        <taxon>Bacilli</taxon>
        <taxon>Bacillales</taxon>
        <taxon>Paenibacillaceae</taxon>
        <taxon>Aneurinibacillus group</taxon>
        <taxon>Aneurinibacillus</taxon>
    </lineage>
</organism>
<gene>
    <name evidence="10" type="ORF">SAMN04487909_103155</name>
</gene>
<feature type="transmembrane region" description="Helical" evidence="8">
    <location>
        <begin position="236"/>
        <end position="256"/>
    </location>
</feature>
<keyword evidence="3 8" id="KW-0812">Transmembrane</keyword>
<dbReference type="Pfam" id="PF07833">
    <property type="entry name" value="Cu_amine_oxidN1"/>
    <property type="match status" value="1"/>
</dbReference>
<dbReference type="Proteomes" id="UP000182836">
    <property type="component" value="Unassembled WGS sequence"/>
</dbReference>
<dbReference type="SUPFAM" id="SSF55383">
    <property type="entry name" value="Copper amine oxidase, domain N"/>
    <property type="match status" value="2"/>
</dbReference>
<reference evidence="10 11" key="1">
    <citation type="submission" date="2016-10" db="EMBL/GenBank/DDBJ databases">
        <authorList>
            <person name="de Groot N.N."/>
        </authorList>
    </citation>
    <scope>NUCLEOTIDE SEQUENCE [LARGE SCALE GENOMIC DNA]</scope>
    <source>
        <strain evidence="10 11">DSM 2895</strain>
    </source>
</reference>
<name>A0A1G8JU39_ANEMI</name>
<dbReference type="PANTHER" id="PTHR30250">
    <property type="entry name" value="PST FAMILY PREDICTED COLANIC ACID TRANSPORTER"/>
    <property type="match status" value="1"/>
</dbReference>
<dbReference type="GO" id="GO:0008360">
    <property type="term" value="P:regulation of cell shape"/>
    <property type="evidence" value="ECO:0007669"/>
    <property type="project" value="UniProtKB-KW"/>
</dbReference>
<proteinExistence type="predicted"/>
<evidence type="ECO:0000256" key="6">
    <source>
        <dbReference type="ARBA" id="ARBA00022989"/>
    </source>
</evidence>
<feature type="transmembrane region" description="Helical" evidence="8">
    <location>
        <begin position="525"/>
        <end position="542"/>
    </location>
</feature>
<evidence type="ECO:0000256" key="5">
    <source>
        <dbReference type="ARBA" id="ARBA00022984"/>
    </source>
</evidence>
<comment type="subcellular location">
    <subcellularLocation>
        <location evidence="1">Cell membrane</location>
        <topology evidence="1">Multi-pass membrane protein</topology>
    </subcellularLocation>
</comment>
<feature type="transmembrane region" description="Helical" evidence="8">
    <location>
        <begin position="48"/>
        <end position="66"/>
    </location>
</feature>
<dbReference type="GO" id="GO:0009252">
    <property type="term" value="P:peptidoglycan biosynthetic process"/>
    <property type="evidence" value="ECO:0007669"/>
    <property type="project" value="UniProtKB-KW"/>
</dbReference>
<feature type="transmembrane region" description="Helical" evidence="8">
    <location>
        <begin position="594"/>
        <end position="618"/>
    </location>
</feature>
<evidence type="ECO:0000256" key="3">
    <source>
        <dbReference type="ARBA" id="ARBA00022692"/>
    </source>
</evidence>
<feature type="transmembrane region" description="Helical" evidence="8">
    <location>
        <begin position="185"/>
        <end position="207"/>
    </location>
</feature>
<dbReference type="InterPro" id="IPR004268">
    <property type="entry name" value="MurJ"/>
</dbReference>
<dbReference type="InterPro" id="IPR024923">
    <property type="entry name" value="PG_synth_SpoVB"/>
</dbReference>
<sequence>MSKNSFLKGTLILTLAAVISRVLGVGQRVPLQHIMGNDGMTLYTISYNIYSMLLIIATLGVPSALSKQISEYTAIGKYHEAYQTYKAARNFALVTGFVMFVFMMVIAPYYAEYALAPQADLAIRAIAPAMLLFPLIAIMRGYFQGLQFMQPTGLSQIMEQILRVATAVALPLLLLYMGYNKDVAVAGASFGAVTGSIAACGVMIYFYKKRRTEQKQQIAAQASHTKLTYRQIYSKMIRLSLPITLSALAVPLIYFIDTSTSLRLLTPQEERISVAVNHKEAMVGDKEIILPVAPYLHNNNTTMVPLEPVSKAMGAKLTWDADKKRAFYERGPVKMTLTLGQDVKLSKKPLGPLQYAPGTNVPSVPLRFFTEQLHTYQEAVETLGILGGSAQSLAGLPIILAIALSSSIIPVVSSAHSRRDSREVQRMSSMALRVALITGVPAALYLTVAAYPVNGFLFSNTEATYTKAAWIIAFLCFGTIFQILMMTSSGILQGLGRTDLPMRHVAIGILTKLAGNYALAPLFGIYGIIMATSLCFIVVMGLNLRAINRYTRLTILGEKWRGFLLSSLLLCAIGLSIVWIGFKIQPFVSMPAFLFFGIEAAVIAGCSMGGYGIALFWLKGIDVQEIRYFPRIAQKVYHLLARYRIVPAYVESANQQQKSGLP</sequence>
<feature type="domain" description="Copper amine oxidase-like N-terminal" evidence="9">
    <location>
        <begin position="283"/>
        <end position="373"/>
    </location>
</feature>
<feature type="transmembrane region" description="Helical" evidence="8">
    <location>
        <begin position="563"/>
        <end position="582"/>
    </location>
</feature>
<dbReference type="Pfam" id="PF03023">
    <property type="entry name" value="MurJ"/>
    <property type="match status" value="1"/>
</dbReference>
<dbReference type="AlphaFoldDB" id="A0A1G8JU39"/>
<feature type="transmembrane region" description="Helical" evidence="8">
    <location>
        <begin position="434"/>
        <end position="453"/>
    </location>
</feature>
<evidence type="ECO:0000256" key="8">
    <source>
        <dbReference type="SAM" id="Phobius"/>
    </source>
</evidence>
<dbReference type="RefSeq" id="WP_052812082.1">
    <property type="nucleotide sequence ID" value="NZ_BJOA01000030.1"/>
</dbReference>
<feature type="transmembrane region" description="Helical" evidence="8">
    <location>
        <begin position="160"/>
        <end position="179"/>
    </location>
</feature>
<dbReference type="InterPro" id="IPR012854">
    <property type="entry name" value="Cu_amine_oxidase-like_N"/>
</dbReference>
<accession>A0A1G8JU39</accession>
<keyword evidence="4" id="KW-0133">Cell shape</keyword>
<dbReference type="GO" id="GO:0005886">
    <property type="term" value="C:plasma membrane"/>
    <property type="evidence" value="ECO:0007669"/>
    <property type="project" value="UniProtKB-SubCell"/>
</dbReference>
<keyword evidence="7 8" id="KW-0472">Membrane</keyword>
<dbReference type="PANTHER" id="PTHR30250:SF21">
    <property type="entry name" value="LIPID II FLIPPASE MURJ"/>
    <property type="match status" value="1"/>
</dbReference>
<protein>
    <submittedName>
        <fullName evidence="10">Copper amine oxidase N-terminal domain-containing protein</fullName>
    </submittedName>
</protein>
<dbReference type="GeneID" id="42305461"/>
<feature type="transmembrane region" description="Helical" evidence="8">
    <location>
        <begin position="87"/>
        <end position="109"/>
    </location>
</feature>
<feature type="transmembrane region" description="Helical" evidence="8">
    <location>
        <begin position="468"/>
        <end position="488"/>
    </location>
</feature>
<evidence type="ECO:0000259" key="9">
    <source>
        <dbReference type="Pfam" id="PF07833"/>
    </source>
</evidence>
<evidence type="ECO:0000313" key="10">
    <source>
        <dbReference type="EMBL" id="SDI34613.1"/>
    </source>
</evidence>
<dbReference type="EMBL" id="FNED01000003">
    <property type="protein sequence ID" value="SDI34613.1"/>
    <property type="molecule type" value="Genomic_DNA"/>
</dbReference>
<dbReference type="Gene3D" id="3.30.457.10">
    <property type="entry name" value="Copper amine oxidase-like, N-terminal domain"/>
    <property type="match status" value="1"/>
</dbReference>
<dbReference type="OrthoDB" id="9775950at2"/>